<dbReference type="PATRIC" id="fig|1263865.4.peg.1816"/>
<reference evidence="2 4" key="1">
    <citation type="submission" date="2013-07" db="EMBL/GenBank/DDBJ databases">
        <authorList>
            <person name="Schaap P.J."/>
            <person name="Mehboob F."/>
            <person name="Oosterkamp M.J."/>
            <person name="de Vos W.M."/>
            <person name="Stams A.J.M."/>
            <person name="Koehorst J.J."/>
        </authorList>
    </citation>
    <scope>NUCLEOTIDE SEQUENCE [LARGE SCALE GENOMIC DNA]</scope>
    <source>
        <strain evidence="2 4">AW-1</strain>
    </source>
</reference>
<evidence type="ECO:0000313" key="4">
    <source>
        <dbReference type="Proteomes" id="UP000017822"/>
    </source>
</evidence>
<gene>
    <name evidence="3" type="ORF">F753_09405</name>
    <name evidence="2" type="ORF">F753_12185</name>
</gene>
<dbReference type="EMBL" id="AOFQ01000034">
    <property type="protein sequence ID" value="ESQ99094.1"/>
    <property type="molecule type" value="Genomic_DNA"/>
</dbReference>
<protein>
    <recommendedName>
        <fullName evidence="1">DUF2061 domain-containing protein</fullName>
    </recommendedName>
</protein>
<evidence type="ECO:0000259" key="1">
    <source>
        <dbReference type="Pfam" id="PF09834"/>
    </source>
</evidence>
<sequence length="125" mass="13470">MLKTVTFTLMHFCIAFSVTYALTGSIAIDGLVATVEPLCNSVGFYFHEKLWQRFERSRQARCPSPNMPGCTITPDAVVISHPAQGSNPQPRCHSEVGLHCAADAVLLGQVARDPVAALPQASRAC</sequence>
<accession>V4Q8M8</accession>
<comment type="caution">
    <text evidence="2">The sequence shown here is derived from an EMBL/GenBank/DDBJ whole genome shotgun (WGS) entry which is preliminary data.</text>
</comment>
<organism evidence="2 4">
    <name type="scientific">Stutzerimonas chloritidismutans AW-1</name>
    <dbReference type="NCBI Taxonomy" id="1263865"/>
    <lineage>
        <taxon>Bacteria</taxon>
        <taxon>Pseudomonadati</taxon>
        <taxon>Pseudomonadota</taxon>
        <taxon>Gammaproteobacteria</taxon>
        <taxon>Pseudomonadales</taxon>
        <taxon>Pseudomonadaceae</taxon>
        <taxon>Stutzerimonas</taxon>
    </lineage>
</organism>
<dbReference type="InterPro" id="IPR018638">
    <property type="entry name" value="DUF2061_membrane"/>
</dbReference>
<evidence type="ECO:0000313" key="3">
    <source>
        <dbReference type="EMBL" id="ESQ99717.1"/>
    </source>
</evidence>
<dbReference type="Proteomes" id="UP000017822">
    <property type="component" value="Unassembled WGS sequence"/>
</dbReference>
<evidence type="ECO:0000313" key="2">
    <source>
        <dbReference type="EMBL" id="ESQ99094.1"/>
    </source>
</evidence>
<feature type="domain" description="DUF2061" evidence="1">
    <location>
        <begin position="1"/>
        <end position="52"/>
    </location>
</feature>
<proteinExistence type="predicted"/>
<dbReference type="EMBL" id="AOFQ01000028">
    <property type="protein sequence ID" value="ESQ99717.1"/>
    <property type="molecule type" value="Genomic_DNA"/>
</dbReference>
<dbReference type="AlphaFoldDB" id="V4Q8M8"/>
<name>V4Q8M8_STUCH</name>
<dbReference type="Pfam" id="PF09834">
    <property type="entry name" value="DUF2061"/>
    <property type="match status" value="1"/>
</dbReference>